<keyword evidence="1" id="KW-0175">Coiled coil</keyword>
<sequence length="171" mass="19977">MLGLPKGQVYLTKWTEEWEKEFIDEKGKIEKLLQPYAVAIHHIGSTSVKGLSAKPIIDIAIELNQFNEGEHCVMPLKGLGYAYKGTNILPDRHYFSKGEPRTHQIHMYESGNKYLLKQLHFRDYLRLNRQAKIEYEQLKQRLAKTYANDKHQYAAEKTNFITSLLKEIQNL</sequence>
<dbReference type="Proteomes" id="UP001275315">
    <property type="component" value="Unassembled WGS sequence"/>
</dbReference>
<accession>A0ABU5CPU6</accession>
<dbReference type="RefSeq" id="WP_320378298.1">
    <property type="nucleotide sequence ID" value="NZ_JAWDIQ010000001.1"/>
</dbReference>
<organism evidence="2 3">
    <name type="scientific">Paracerasibacillus soli</name>
    <dbReference type="NCBI Taxonomy" id="480284"/>
    <lineage>
        <taxon>Bacteria</taxon>
        <taxon>Bacillati</taxon>
        <taxon>Bacillota</taxon>
        <taxon>Bacilli</taxon>
        <taxon>Bacillales</taxon>
        <taxon>Bacillaceae</taxon>
        <taxon>Paracerasibacillus</taxon>
    </lineage>
</organism>
<dbReference type="EMBL" id="JAWDIQ010000001">
    <property type="protein sequence ID" value="MDY0407483.1"/>
    <property type="molecule type" value="Genomic_DNA"/>
</dbReference>
<proteinExistence type="predicted"/>
<comment type="caution">
    <text evidence="2">The sequence shown here is derived from an EMBL/GenBank/DDBJ whole genome shotgun (WGS) entry which is preliminary data.</text>
</comment>
<evidence type="ECO:0000313" key="3">
    <source>
        <dbReference type="Proteomes" id="UP001275315"/>
    </source>
</evidence>
<dbReference type="InterPro" id="IPR007344">
    <property type="entry name" value="GrpB/CoaE"/>
</dbReference>
<protein>
    <submittedName>
        <fullName evidence="2">GrpB family protein</fullName>
    </submittedName>
</protein>
<name>A0ABU5CPU6_9BACI</name>
<keyword evidence="3" id="KW-1185">Reference proteome</keyword>
<reference evidence="2 3" key="1">
    <citation type="submission" date="2023-10" db="EMBL/GenBank/DDBJ databases">
        <title>Virgibacillus soli CC-YMP-6 genome.</title>
        <authorList>
            <person name="Miliotis G."/>
            <person name="Sengupta P."/>
            <person name="Hameed A."/>
            <person name="Chuvochina M."/>
            <person name="Mcdonagh F."/>
            <person name="Simpson A.C."/>
            <person name="Singh N.K."/>
            <person name="Rekha P.D."/>
            <person name="Raman K."/>
            <person name="Hugenholtz P."/>
            <person name="Venkateswaran K."/>
        </authorList>
    </citation>
    <scope>NUCLEOTIDE SEQUENCE [LARGE SCALE GENOMIC DNA]</scope>
    <source>
        <strain evidence="2 3">CC-YMP-6</strain>
    </source>
</reference>
<dbReference type="Pfam" id="PF04229">
    <property type="entry name" value="GrpB"/>
    <property type="match status" value="1"/>
</dbReference>
<evidence type="ECO:0000313" key="2">
    <source>
        <dbReference type="EMBL" id="MDY0407483.1"/>
    </source>
</evidence>
<dbReference type="SUPFAM" id="SSF81301">
    <property type="entry name" value="Nucleotidyltransferase"/>
    <property type="match status" value="1"/>
</dbReference>
<evidence type="ECO:0000256" key="1">
    <source>
        <dbReference type="SAM" id="Coils"/>
    </source>
</evidence>
<dbReference type="InterPro" id="IPR043519">
    <property type="entry name" value="NT_sf"/>
</dbReference>
<dbReference type="PANTHER" id="PTHR34822:SF1">
    <property type="entry name" value="GRPB FAMILY PROTEIN"/>
    <property type="match status" value="1"/>
</dbReference>
<gene>
    <name evidence="2" type="ORF">RWD45_01080</name>
</gene>
<dbReference type="Gene3D" id="3.30.460.10">
    <property type="entry name" value="Beta Polymerase, domain 2"/>
    <property type="match status" value="1"/>
</dbReference>
<feature type="coiled-coil region" evidence="1">
    <location>
        <begin position="121"/>
        <end position="148"/>
    </location>
</feature>
<dbReference type="PANTHER" id="PTHR34822">
    <property type="entry name" value="GRPB DOMAIN PROTEIN (AFU_ORTHOLOGUE AFUA_1G01530)"/>
    <property type="match status" value="1"/>
</dbReference>